<dbReference type="Proteomes" id="UP000335538">
    <property type="component" value="Unassembled WGS sequence"/>
</dbReference>
<dbReference type="AlphaFoldDB" id="A0A5E5BK59"/>
<feature type="region of interest" description="Disordered" evidence="1">
    <location>
        <begin position="1"/>
        <end position="39"/>
    </location>
</feature>
<proteinExistence type="predicted"/>
<dbReference type="EMBL" id="CABPSR010000027">
    <property type="protein sequence ID" value="VVE85425.1"/>
    <property type="molecule type" value="Genomic_DNA"/>
</dbReference>
<feature type="region of interest" description="Disordered" evidence="1">
    <location>
        <begin position="60"/>
        <end position="92"/>
    </location>
</feature>
<evidence type="ECO:0000313" key="3">
    <source>
        <dbReference type="Proteomes" id="UP000335538"/>
    </source>
</evidence>
<reference evidence="2 3" key="1">
    <citation type="submission" date="2019-08" db="EMBL/GenBank/DDBJ databases">
        <authorList>
            <person name="Peeters C."/>
        </authorList>
    </citation>
    <scope>NUCLEOTIDE SEQUENCE [LARGE SCALE GENOMIC DNA]</scope>
    <source>
        <strain evidence="2 3">LMG 31121</strain>
    </source>
</reference>
<sequence>MADSARHVVPAQPWTNQTAAPAFGRGFHPLRGQSPDPPWTAVGRATWRVQCRNRAIPLRTSLGPGALGRGARIRHGQSPRRETPNTWHHRLS</sequence>
<protein>
    <submittedName>
        <fullName evidence="2">Uncharacterized protein</fullName>
    </submittedName>
</protein>
<accession>A0A5E5BK59</accession>
<evidence type="ECO:0000256" key="1">
    <source>
        <dbReference type="SAM" id="MobiDB-lite"/>
    </source>
</evidence>
<gene>
    <name evidence="2" type="ORF">PSP31121_05243</name>
</gene>
<name>A0A5E5BK59_9BURK</name>
<evidence type="ECO:0000313" key="2">
    <source>
        <dbReference type="EMBL" id="VVE85425.1"/>
    </source>
</evidence>
<organism evidence="2 3">
    <name type="scientific">Pandoraea sputorum</name>
    <dbReference type="NCBI Taxonomy" id="93222"/>
    <lineage>
        <taxon>Bacteria</taxon>
        <taxon>Pseudomonadati</taxon>
        <taxon>Pseudomonadota</taxon>
        <taxon>Betaproteobacteria</taxon>
        <taxon>Burkholderiales</taxon>
        <taxon>Burkholderiaceae</taxon>
        <taxon>Pandoraea</taxon>
    </lineage>
</organism>